<keyword evidence="4" id="KW-0175">Coiled coil</keyword>
<comment type="similarity">
    <text evidence="2">Belongs to the MAP7 family.</text>
</comment>
<feature type="compositionally biased region" description="Basic and acidic residues" evidence="6">
    <location>
        <begin position="426"/>
        <end position="509"/>
    </location>
</feature>
<evidence type="ECO:0000256" key="5">
    <source>
        <dbReference type="ARBA" id="ARBA00023212"/>
    </source>
</evidence>
<evidence type="ECO:0000256" key="2">
    <source>
        <dbReference type="ARBA" id="ARBA00007525"/>
    </source>
</evidence>
<dbReference type="AlphaFoldDB" id="A0A6J2E827"/>
<keyword evidence="7" id="KW-1185">Reference proteome</keyword>
<feature type="compositionally biased region" description="Basic and acidic residues" evidence="6">
    <location>
        <begin position="400"/>
        <end position="419"/>
    </location>
</feature>
<evidence type="ECO:0000256" key="3">
    <source>
        <dbReference type="ARBA" id="ARBA00022490"/>
    </source>
</evidence>
<feature type="region of interest" description="Disordered" evidence="6">
    <location>
        <begin position="146"/>
        <end position="509"/>
    </location>
</feature>
<dbReference type="GeneID" id="113931289"/>
<feature type="region of interest" description="Disordered" evidence="6">
    <location>
        <begin position="97"/>
        <end position="120"/>
    </location>
</feature>
<evidence type="ECO:0000256" key="1">
    <source>
        <dbReference type="ARBA" id="ARBA00004245"/>
    </source>
</evidence>
<feature type="compositionally biased region" description="Low complexity" evidence="6">
    <location>
        <begin position="372"/>
        <end position="385"/>
    </location>
</feature>
<gene>
    <name evidence="8" type="primary">MAP7D2</name>
</gene>
<evidence type="ECO:0000313" key="7">
    <source>
        <dbReference type="Proteomes" id="UP000515165"/>
    </source>
</evidence>
<feature type="compositionally biased region" description="Basic and acidic residues" evidence="6">
    <location>
        <begin position="48"/>
        <end position="64"/>
    </location>
</feature>
<keyword evidence="3" id="KW-0963">Cytoplasm</keyword>
<dbReference type="CTD" id="256714"/>
<dbReference type="Pfam" id="PF05672">
    <property type="entry name" value="MAP7"/>
    <property type="match status" value="1"/>
</dbReference>
<feature type="compositionally biased region" description="Gly residues" evidence="6">
    <location>
        <begin position="1"/>
        <end position="13"/>
    </location>
</feature>
<name>A0A6J2E827_ZALCA</name>
<sequence length="739" mass="82769">MERGGGCGAGSGTEGAARGPPLPGKMAESGAVRTSPPNHRPSGMDGFLRSDERQRLAKERREEREKCLAAREQQILEKQKRAKLQYEKQIEERWRKLEEQRQREDQKRAAVEEKRKQKLREEEERLEAMMRRSLERTQQLELKKKCSWGASLATGPGGRDACDKLSTSTMNLPKQTEPPMSKRLSSSTVAISYSPDRVSHACPRVAPAGPLKSSYKSSPTRSAERKKTPSTSGVGDSGKGAPAGVEASPSEKMKRGPRTTTSVPTVGLGSPLRRCEFPGSIAKRSSSPVTSKATSKAYPQSPKNTKPPYPGSPVKYRFPTFPSQETPKRKAEKEKSNKEREGALAQQAAGLCGEETPEKHVVDKHVTEKHVAAGGKAESSGASGKPTAGTTDAGEAAKILAEKRRQARLQKEEQERLEKEEQDSYVLKRLEREELKRKAEEERLRLEEEARKQEEEKKRQEEEEKRKAEEEAKRKAKEELLLKEEQEKEKQEKEKQEKEKQEKEKQEKVMIEKQKEAAEAKAQEAAKQMRLEREQIMLQIEQERLERKKRIDEIMKRTRKSDVSLEVKKEDPKVELQSAVCVEKETKPVVLNKIEINGLNTCQEVNGMGHTAPETFPRDIFSNGLKPVGGLVHLDTLDGKSNSLDDSTEEVQSMDVSPVSKEELISIPEFSPVSEMIPGVSLDQNGTGNARALQDLLDFTGPPMYPKRSSENLSLDDCNKNLIEGFNSPGQENTLNTFC</sequence>
<comment type="subcellular location">
    <subcellularLocation>
        <location evidence="1">Cytoplasm</location>
        <location evidence="1">Cytoskeleton</location>
    </subcellularLocation>
</comment>
<dbReference type="PANTHER" id="PTHR15073:SF3">
    <property type="entry name" value="MAP7 DOMAIN-CONTAINING PROTEIN 2"/>
    <property type="match status" value="1"/>
</dbReference>
<evidence type="ECO:0000256" key="6">
    <source>
        <dbReference type="SAM" id="MobiDB-lite"/>
    </source>
</evidence>
<dbReference type="RefSeq" id="XP_027464925.1">
    <property type="nucleotide sequence ID" value="XM_027609124.1"/>
</dbReference>
<dbReference type="GO" id="GO:0015630">
    <property type="term" value="C:microtubule cytoskeleton"/>
    <property type="evidence" value="ECO:0007669"/>
    <property type="project" value="InterPro"/>
</dbReference>
<organism evidence="7 8">
    <name type="scientific">Zalophus californianus</name>
    <name type="common">California sealion</name>
    <dbReference type="NCBI Taxonomy" id="9704"/>
    <lineage>
        <taxon>Eukaryota</taxon>
        <taxon>Metazoa</taxon>
        <taxon>Chordata</taxon>
        <taxon>Craniata</taxon>
        <taxon>Vertebrata</taxon>
        <taxon>Euteleostomi</taxon>
        <taxon>Mammalia</taxon>
        <taxon>Eutheria</taxon>
        <taxon>Laurasiatheria</taxon>
        <taxon>Carnivora</taxon>
        <taxon>Caniformia</taxon>
        <taxon>Pinnipedia</taxon>
        <taxon>Otariidae</taxon>
        <taxon>Zalophus</taxon>
    </lineage>
</organism>
<evidence type="ECO:0000313" key="8">
    <source>
        <dbReference type="RefSeq" id="XP_027464925.1"/>
    </source>
</evidence>
<dbReference type="InterPro" id="IPR051483">
    <property type="entry name" value="MAP7_domain-containing"/>
</dbReference>
<dbReference type="Proteomes" id="UP000515165">
    <property type="component" value="Chromosome X"/>
</dbReference>
<proteinExistence type="inferred from homology"/>
<keyword evidence="5" id="KW-0206">Cytoskeleton</keyword>
<feature type="region of interest" description="Disordered" evidence="6">
    <location>
        <begin position="1"/>
        <end position="64"/>
    </location>
</feature>
<feature type="compositionally biased region" description="Basic and acidic residues" evidence="6">
    <location>
        <begin position="356"/>
        <end position="371"/>
    </location>
</feature>
<feature type="compositionally biased region" description="Basic and acidic residues" evidence="6">
    <location>
        <begin position="326"/>
        <end position="342"/>
    </location>
</feature>
<dbReference type="PANTHER" id="PTHR15073">
    <property type="entry name" value="MICROTUBULE-ASSOCIATED PROTEIN"/>
    <property type="match status" value="1"/>
</dbReference>
<accession>A0A6J2E827</accession>
<feature type="compositionally biased region" description="Polar residues" evidence="6">
    <location>
        <begin position="283"/>
        <end position="304"/>
    </location>
</feature>
<dbReference type="InterPro" id="IPR008604">
    <property type="entry name" value="MAP7_fam"/>
</dbReference>
<evidence type="ECO:0000256" key="4">
    <source>
        <dbReference type="ARBA" id="ARBA00023054"/>
    </source>
</evidence>
<dbReference type="GO" id="GO:0000226">
    <property type="term" value="P:microtubule cytoskeleton organization"/>
    <property type="evidence" value="ECO:0007669"/>
    <property type="project" value="InterPro"/>
</dbReference>
<feature type="compositionally biased region" description="Polar residues" evidence="6">
    <location>
        <begin position="165"/>
        <end position="174"/>
    </location>
</feature>
<protein>
    <submittedName>
        <fullName evidence="8">MAP7 domain-containing protein 2 isoform X11</fullName>
    </submittedName>
</protein>
<reference evidence="8" key="1">
    <citation type="submission" date="2025-08" db="UniProtKB">
        <authorList>
            <consortium name="RefSeq"/>
        </authorList>
    </citation>
    <scope>IDENTIFICATION</scope>
    <source>
        <tissue evidence="8">Blood</tissue>
    </source>
</reference>